<feature type="transmembrane region" description="Helical" evidence="8">
    <location>
        <begin position="180"/>
        <end position="202"/>
    </location>
</feature>
<dbReference type="GO" id="GO:0005886">
    <property type="term" value="C:plasma membrane"/>
    <property type="evidence" value="ECO:0007669"/>
    <property type="project" value="UniProtKB-SubCell"/>
</dbReference>
<dbReference type="PROSITE" id="PS50928">
    <property type="entry name" value="ABC_TM1"/>
    <property type="match status" value="1"/>
</dbReference>
<feature type="transmembrane region" description="Helical" evidence="8">
    <location>
        <begin position="70"/>
        <end position="90"/>
    </location>
</feature>
<keyword evidence="3" id="KW-1003">Cell membrane</keyword>
<evidence type="ECO:0000256" key="4">
    <source>
        <dbReference type="ARBA" id="ARBA00022519"/>
    </source>
</evidence>
<dbReference type="InterPro" id="IPR035906">
    <property type="entry name" value="MetI-like_sf"/>
</dbReference>
<keyword evidence="7 8" id="KW-0472">Membrane</keyword>
<dbReference type="EMBL" id="VTAW01000029">
    <property type="protein sequence ID" value="TYT60826.1"/>
    <property type="molecule type" value="Genomic_DNA"/>
</dbReference>
<evidence type="ECO:0000313" key="10">
    <source>
        <dbReference type="EMBL" id="TYT60826.1"/>
    </source>
</evidence>
<accession>A0A5D5AGD3</accession>
<evidence type="ECO:0000313" key="11">
    <source>
        <dbReference type="Proteomes" id="UP000324104"/>
    </source>
</evidence>
<feature type="transmembrane region" description="Helical" evidence="8">
    <location>
        <begin position="102"/>
        <end position="126"/>
    </location>
</feature>
<organism evidence="10 11">
    <name type="scientific">Natrialba swarupiae</name>
    <dbReference type="NCBI Taxonomy" id="2448032"/>
    <lineage>
        <taxon>Archaea</taxon>
        <taxon>Methanobacteriati</taxon>
        <taxon>Methanobacteriota</taxon>
        <taxon>Stenosarchaea group</taxon>
        <taxon>Halobacteria</taxon>
        <taxon>Halobacteriales</taxon>
        <taxon>Natrialbaceae</taxon>
        <taxon>Natrialba</taxon>
    </lineage>
</organism>
<dbReference type="SUPFAM" id="SSF161098">
    <property type="entry name" value="MetI-like"/>
    <property type="match status" value="1"/>
</dbReference>
<reference evidence="10 11" key="1">
    <citation type="submission" date="2019-08" db="EMBL/GenBank/DDBJ databases">
        <title>Archaea genome.</title>
        <authorList>
            <person name="Kajale S."/>
            <person name="Shouche Y."/>
            <person name="Deshpande N."/>
            <person name="Sharma A."/>
        </authorList>
    </citation>
    <scope>NUCLEOTIDE SEQUENCE [LARGE SCALE GENOMIC DNA]</scope>
    <source>
        <strain evidence="10 11">ESP3B_9</strain>
    </source>
</reference>
<evidence type="ECO:0000256" key="8">
    <source>
        <dbReference type="RuleBase" id="RU363032"/>
    </source>
</evidence>
<keyword evidence="4" id="KW-0997">Cell inner membrane</keyword>
<gene>
    <name evidence="10" type="ORF">FYC77_16910</name>
</gene>
<dbReference type="CDD" id="cd06261">
    <property type="entry name" value="TM_PBP2"/>
    <property type="match status" value="1"/>
</dbReference>
<dbReference type="Proteomes" id="UP000324104">
    <property type="component" value="Unassembled WGS sequence"/>
</dbReference>
<feature type="transmembrane region" description="Helical" evidence="8">
    <location>
        <begin position="132"/>
        <end position="151"/>
    </location>
</feature>
<protein>
    <submittedName>
        <fullName evidence="10">ABC transporter permease</fullName>
    </submittedName>
</protein>
<evidence type="ECO:0000259" key="9">
    <source>
        <dbReference type="PROSITE" id="PS50928"/>
    </source>
</evidence>
<evidence type="ECO:0000256" key="2">
    <source>
        <dbReference type="ARBA" id="ARBA00022448"/>
    </source>
</evidence>
<evidence type="ECO:0000256" key="7">
    <source>
        <dbReference type="ARBA" id="ARBA00023136"/>
    </source>
</evidence>
<dbReference type="Gene3D" id="1.10.3720.10">
    <property type="entry name" value="MetI-like"/>
    <property type="match status" value="1"/>
</dbReference>
<evidence type="ECO:0000256" key="3">
    <source>
        <dbReference type="ARBA" id="ARBA00022475"/>
    </source>
</evidence>
<name>A0A5D5AGD3_9EURY</name>
<dbReference type="AlphaFoldDB" id="A0A5D5AGD3"/>
<proteinExistence type="inferred from homology"/>
<feature type="domain" description="ABC transmembrane type-1" evidence="9">
    <location>
        <begin position="64"/>
        <end position="252"/>
    </location>
</feature>
<keyword evidence="11" id="KW-1185">Reference proteome</keyword>
<dbReference type="Pfam" id="PF00528">
    <property type="entry name" value="BPD_transp_1"/>
    <property type="match status" value="1"/>
</dbReference>
<evidence type="ECO:0000256" key="1">
    <source>
        <dbReference type="ARBA" id="ARBA00004429"/>
    </source>
</evidence>
<feature type="transmembrane region" description="Helical" evidence="8">
    <location>
        <begin position="234"/>
        <end position="255"/>
    </location>
</feature>
<evidence type="ECO:0000256" key="5">
    <source>
        <dbReference type="ARBA" id="ARBA00022692"/>
    </source>
</evidence>
<comment type="similarity">
    <text evidence="8">Belongs to the binding-protein-dependent transport system permease family.</text>
</comment>
<dbReference type="PANTHER" id="PTHR43357">
    <property type="entry name" value="INNER MEMBRANE ABC TRANSPORTER PERMEASE PROTEIN YDCV"/>
    <property type="match status" value="1"/>
</dbReference>
<sequence>MTGQWNWRAVKLVSALVYVSMFVPLLVVVVNSFHPQRMASFPPSSLTLHWYGEFFADQMLLDAVWMSTKVGVATAICAGAVGTLSAMGFVRKQFPVKKGLVIVMLSPMLVPPVIVGLASTMFFTELGWERSILWLVTMHTLIALPYAFLIVRSRLFLFDESLEEAAQTLGADHLTTFREVTFPIISPAILTAMIISFVISFGEFTATQFWVSRETTTAPVVIYTMLETLITPKVNVLATLVLVITIAIPIAGMALQRWLASPTE</sequence>
<keyword evidence="2 8" id="KW-0813">Transport</keyword>
<dbReference type="PANTHER" id="PTHR43357:SF4">
    <property type="entry name" value="INNER MEMBRANE ABC TRANSPORTER PERMEASE PROTEIN YDCV"/>
    <property type="match status" value="1"/>
</dbReference>
<comment type="caution">
    <text evidence="10">The sequence shown here is derived from an EMBL/GenBank/DDBJ whole genome shotgun (WGS) entry which is preliminary data.</text>
</comment>
<feature type="transmembrane region" description="Helical" evidence="8">
    <location>
        <begin position="12"/>
        <end position="33"/>
    </location>
</feature>
<dbReference type="RefSeq" id="WP_149082672.1">
    <property type="nucleotide sequence ID" value="NZ_VTAW01000029.1"/>
</dbReference>
<dbReference type="GO" id="GO:0055085">
    <property type="term" value="P:transmembrane transport"/>
    <property type="evidence" value="ECO:0007669"/>
    <property type="project" value="InterPro"/>
</dbReference>
<dbReference type="InterPro" id="IPR000515">
    <property type="entry name" value="MetI-like"/>
</dbReference>
<evidence type="ECO:0000256" key="6">
    <source>
        <dbReference type="ARBA" id="ARBA00022989"/>
    </source>
</evidence>
<keyword evidence="6 8" id="KW-1133">Transmembrane helix</keyword>
<keyword evidence="5 8" id="KW-0812">Transmembrane</keyword>
<comment type="subcellular location">
    <subcellularLocation>
        <location evidence="1">Cell inner membrane</location>
        <topology evidence="1">Multi-pass membrane protein</topology>
    </subcellularLocation>
    <subcellularLocation>
        <location evidence="8">Cell membrane</location>
        <topology evidence="8">Multi-pass membrane protein</topology>
    </subcellularLocation>
</comment>